<comment type="caution">
    <text evidence="4">The sequence shown here is derived from an EMBL/GenBank/DDBJ whole genome shotgun (WGS) entry which is preliminary data.</text>
</comment>
<evidence type="ECO:0000313" key="4">
    <source>
        <dbReference type="EMBL" id="KAF6835533.1"/>
    </source>
</evidence>
<dbReference type="Proteomes" id="UP000654918">
    <property type="component" value="Unassembled WGS sequence"/>
</dbReference>
<protein>
    <submittedName>
        <fullName evidence="4">Aldehyde reductase</fullName>
    </submittedName>
</protein>
<accession>A0A8H6NJW6</accession>
<comment type="similarity">
    <text evidence="2">Belongs to the NAD(P)-dependent epimerase/dehydratase family. Dihydroflavonol-4-reductase subfamily.</text>
</comment>
<dbReference type="AlphaFoldDB" id="A0A8H6NJW6"/>
<dbReference type="Gene3D" id="3.40.50.720">
    <property type="entry name" value="NAD(P)-binding Rossmann-like Domain"/>
    <property type="match status" value="1"/>
</dbReference>
<dbReference type="InterPro" id="IPR001509">
    <property type="entry name" value="Epimerase_deHydtase"/>
</dbReference>
<name>A0A8H6NJW6_9PEZI</name>
<evidence type="ECO:0000256" key="2">
    <source>
        <dbReference type="ARBA" id="ARBA00023445"/>
    </source>
</evidence>
<keyword evidence="5" id="KW-1185">Reference proteome</keyword>
<dbReference type="GO" id="GO:0016616">
    <property type="term" value="F:oxidoreductase activity, acting on the CH-OH group of donors, NAD or NADP as acceptor"/>
    <property type="evidence" value="ECO:0007669"/>
    <property type="project" value="TreeGrafter"/>
</dbReference>
<dbReference type="EMBL" id="WIGO01000039">
    <property type="protein sequence ID" value="KAF6835533.1"/>
    <property type="molecule type" value="Genomic_DNA"/>
</dbReference>
<dbReference type="InterPro" id="IPR050425">
    <property type="entry name" value="NAD(P)_dehydrat-like"/>
</dbReference>
<dbReference type="InterPro" id="IPR036291">
    <property type="entry name" value="NAD(P)-bd_dom_sf"/>
</dbReference>
<sequence length="332" mass="36649">MAIPGIPNPATLGAGYRVRGTTRDVSKNRWLEDYFRSKYSDDKFHLVAVSDMEAPDAFDEAVLDAAGFIHVANDMTGSRDPAIAIPRAVNGALNAAKASAKAGLKRFVFTSSSFAVTQPKPGKVFTLTAESFNDEAVERVKRPGADGETVYSASKVEAERALSRWVEESQTSLVVNTVQPNANIGPLINAEKQGYPTSAKWVKKLWDHDYDALKGTPPQHFINVQDDARLHVIGLVHPQLRGERLFAVAAPVSLRDIVEILRRSYPFKHWDDFPDDEKDLSTFEPSKRAEQLLVEAYGAGFTGLEESVKGNARIWLLGWVVFQSYLGSSLTR</sequence>
<reference evidence="4" key="1">
    <citation type="journal article" date="2020" name="Phytopathology">
        <title>Genome Sequence Resources of Colletotrichum truncatum, C. plurivorum, C. musicola, and C. sojae: Four Species Pathogenic to Soybean (Glycine max).</title>
        <authorList>
            <person name="Rogerio F."/>
            <person name="Boufleur T.R."/>
            <person name="Ciampi-Guillardi M."/>
            <person name="Sukno S.A."/>
            <person name="Thon M.R."/>
            <person name="Massola Junior N.S."/>
            <person name="Baroncelli R."/>
        </authorList>
    </citation>
    <scope>NUCLEOTIDE SEQUENCE</scope>
    <source>
        <strain evidence="4">LFN00145</strain>
    </source>
</reference>
<dbReference type="PANTHER" id="PTHR10366">
    <property type="entry name" value="NAD DEPENDENT EPIMERASE/DEHYDRATASE"/>
    <property type="match status" value="1"/>
</dbReference>
<evidence type="ECO:0000313" key="5">
    <source>
        <dbReference type="Proteomes" id="UP000654918"/>
    </source>
</evidence>
<feature type="domain" description="NAD-dependent epimerase/dehydratase" evidence="3">
    <location>
        <begin position="12"/>
        <end position="239"/>
    </location>
</feature>
<evidence type="ECO:0000256" key="1">
    <source>
        <dbReference type="ARBA" id="ARBA00023002"/>
    </source>
</evidence>
<dbReference type="Pfam" id="PF01370">
    <property type="entry name" value="Epimerase"/>
    <property type="match status" value="1"/>
</dbReference>
<keyword evidence="1" id="KW-0560">Oxidoreductase</keyword>
<proteinExistence type="inferred from homology"/>
<gene>
    <name evidence="4" type="ORF">CPLU01_04209</name>
</gene>
<dbReference type="SUPFAM" id="SSF51735">
    <property type="entry name" value="NAD(P)-binding Rossmann-fold domains"/>
    <property type="match status" value="1"/>
</dbReference>
<organism evidence="4 5">
    <name type="scientific">Colletotrichum plurivorum</name>
    <dbReference type="NCBI Taxonomy" id="2175906"/>
    <lineage>
        <taxon>Eukaryota</taxon>
        <taxon>Fungi</taxon>
        <taxon>Dikarya</taxon>
        <taxon>Ascomycota</taxon>
        <taxon>Pezizomycotina</taxon>
        <taxon>Sordariomycetes</taxon>
        <taxon>Hypocreomycetidae</taxon>
        <taxon>Glomerellales</taxon>
        <taxon>Glomerellaceae</taxon>
        <taxon>Colletotrichum</taxon>
        <taxon>Colletotrichum orchidearum species complex</taxon>
    </lineage>
</organism>
<dbReference type="PANTHER" id="PTHR10366:SF562">
    <property type="entry name" value="ALDEHYDE REDUCTASE II (AFU_ORTHOLOGUE AFUA_1G11360)"/>
    <property type="match status" value="1"/>
</dbReference>
<evidence type="ECO:0000259" key="3">
    <source>
        <dbReference type="Pfam" id="PF01370"/>
    </source>
</evidence>